<feature type="region of interest" description="Disordered" evidence="1">
    <location>
        <begin position="173"/>
        <end position="193"/>
    </location>
</feature>
<evidence type="ECO:0000256" key="2">
    <source>
        <dbReference type="SAM" id="Phobius"/>
    </source>
</evidence>
<comment type="caution">
    <text evidence="4">The sequence shown here is derived from an EMBL/GenBank/DDBJ whole genome shotgun (WGS) entry which is preliminary data.</text>
</comment>
<organism evidence="4 5">
    <name type="scientific">Candidatus Competibacter phosphatis</name>
    <dbReference type="NCBI Taxonomy" id="221280"/>
    <lineage>
        <taxon>Bacteria</taxon>
        <taxon>Pseudomonadati</taxon>
        <taxon>Pseudomonadota</taxon>
        <taxon>Gammaproteobacteria</taxon>
        <taxon>Candidatus Competibacteraceae</taxon>
        <taxon>Candidatus Competibacter</taxon>
    </lineage>
</organism>
<feature type="domain" description="Glycine zipper" evidence="3">
    <location>
        <begin position="43"/>
        <end position="87"/>
    </location>
</feature>
<name>A0ABX1TL43_9GAMM</name>
<proteinExistence type="predicted"/>
<evidence type="ECO:0000256" key="1">
    <source>
        <dbReference type="SAM" id="MobiDB-lite"/>
    </source>
</evidence>
<feature type="compositionally biased region" description="Basic and acidic residues" evidence="1">
    <location>
        <begin position="173"/>
        <end position="189"/>
    </location>
</feature>
<protein>
    <submittedName>
        <fullName evidence="4">Glycine zipper 2TM domain-containing protein</fullName>
    </submittedName>
</protein>
<dbReference type="RefSeq" id="WP_169248680.1">
    <property type="nucleotide sequence ID" value="NZ_SPMZ01000026.1"/>
</dbReference>
<sequence length="227" mass="24484">MHVHHSGTKWLVAVAIGATLSGCATNPDGTTNTNDQQATVAQGAVFGALVGGLLGAAVSGDNRGRGALIGAAAGGLIGAGIGSSIAERKAQYANEEDFLVAEIRRNQEFIQEADAQNRQLYQEIAQLDRESQRLARQYRAGKASRDALVQQKATVEKQLAKAKQINSLAEKQLADAEQVHQESQQKRGPQDQYTRQLESNLVELKETRQKSSQNVASLQRVYDSMSI</sequence>
<keyword evidence="5" id="KW-1185">Reference proteome</keyword>
<feature type="transmembrane region" description="Helical" evidence="2">
    <location>
        <begin position="40"/>
        <end position="59"/>
    </location>
</feature>
<evidence type="ECO:0000313" key="5">
    <source>
        <dbReference type="Proteomes" id="UP000760480"/>
    </source>
</evidence>
<dbReference type="Proteomes" id="UP000760480">
    <property type="component" value="Unassembled WGS sequence"/>
</dbReference>
<gene>
    <name evidence="4" type="ORF">E4P82_09605</name>
</gene>
<dbReference type="InterPro" id="IPR039567">
    <property type="entry name" value="Gly-zipper"/>
</dbReference>
<keyword evidence="2" id="KW-0472">Membrane</keyword>
<feature type="transmembrane region" description="Helical" evidence="2">
    <location>
        <begin position="66"/>
        <end position="86"/>
    </location>
</feature>
<keyword evidence="2" id="KW-0812">Transmembrane</keyword>
<reference evidence="4 5" key="1">
    <citation type="submission" date="2019-03" db="EMBL/GenBank/DDBJ databases">
        <title>Metabolic reconstructions from genomes of highly enriched 'Candidatus Accumulibacter' and 'Candidatus Competibacter' bioreactor populations.</title>
        <authorList>
            <person name="Annavajhala M.K."/>
            <person name="Welles L."/>
            <person name="Abbas B."/>
            <person name="Sorokin D."/>
            <person name="Park H."/>
            <person name="Van Loosdrecht M."/>
            <person name="Chandran K."/>
        </authorList>
    </citation>
    <scope>NUCLEOTIDE SEQUENCE [LARGE SCALE GENOMIC DNA]</scope>
    <source>
        <strain evidence="4 5">SBR_G</strain>
    </source>
</reference>
<accession>A0ABX1TL43</accession>
<dbReference type="EMBL" id="SPMZ01000026">
    <property type="protein sequence ID" value="NMQ19426.1"/>
    <property type="molecule type" value="Genomic_DNA"/>
</dbReference>
<evidence type="ECO:0000313" key="4">
    <source>
        <dbReference type="EMBL" id="NMQ19426.1"/>
    </source>
</evidence>
<dbReference type="Pfam" id="PF13488">
    <property type="entry name" value="Gly-zipper_Omp"/>
    <property type="match status" value="1"/>
</dbReference>
<evidence type="ECO:0000259" key="3">
    <source>
        <dbReference type="Pfam" id="PF13488"/>
    </source>
</evidence>
<keyword evidence="2" id="KW-1133">Transmembrane helix</keyword>